<dbReference type="Gene3D" id="4.10.280.10">
    <property type="entry name" value="Helix-loop-helix DNA-binding domain"/>
    <property type="match status" value="1"/>
</dbReference>
<dbReference type="GO" id="GO:0046983">
    <property type="term" value="F:protein dimerization activity"/>
    <property type="evidence" value="ECO:0007669"/>
    <property type="project" value="InterPro"/>
</dbReference>
<dbReference type="OrthoDB" id="1923056at2"/>
<organism evidence="1 2">
    <name type="scientific">Clostridium argentinense CDC 2741</name>
    <dbReference type="NCBI Taxonomy" id="1418104"/>
    <lineage>
        <taxon>Bacteria</taxon>
        <taxon>Bacillati</taxon>
        <taxon>Bacillota</taxon>
        <taxon>Clostridia</taxon>
        <taxon>Eubacteriales</taxon>
        <taxon>Clostridiaceae</taxon>
        <taxon>Clostridium</taxon>
    </lineage>
</organism>
<gene>
    <name evidence="1" type="ORF">U732_3887</name>
</gene>
<evidence type="ECO:0000313" key="2">
    <source>
        <dbReference type="Proteomes" id="UP000031366"/>
    </source>
</evidence>
<accession>A0A0C1U5K1</accession>
<reference evidence="1 2" key="1">
    <citation type="journal article" date="2015" name="Infect. Genet. Evol.">
        <title>Genomic sequences of six botulinum neurotoxin-producing strains representing three clostridial species illustrate the mobility and diversity of botulinum neurotoxin genes.</title>
        <authorList>
            <person name="Smith T.J."/>
            <person name="Hill K.K."/>
            <person name="Xie G."/>
            <person name="Foley B.T."/>
            <person name="Williamson C.H."/>
            <person name="Foster J.T."/>
            <person name="Johnson S.L."/>
            <person name="Chertkov O."/>
            <person name="Teshima H."/>
            <person name="Gibbons H.S."/>
            <person name="Johnsky L.A."/>
            <person name="Karavis M.A."/>
            <person name="Smith L.A."/>
        </authorList>
    </citation>
    <scope>NUCLEOTIDE SEQUENCE [LARGE SCALE GENOMIC DNA]</scope>
    <source>
        <strain evidence="1 2">CDC 2741</strain>
    </source>
</reference>
<comment type="caution">
    <text evidence="1">The sequence shown here is derived from an EMBL/GenBank/DDBJ whole genome shotgun (WGS) entry which is preliminary data.</text>
</comment>
<keyword evidence="2" id="KW-1185">Reference proteome</keyword>
<dbReference type="GO" id="GO:0043937">
    <property type="term" value="P:regulation of sporulation"/>
    <property type="evidence" value="ECO:0007669"/>
    <property type="project" value="InterPro"/>
</dbReference>
<protein>
    <submittedName>
        <fullName evidence="1">Spo0E like sporulation regulatory family protein</fullName>
    </submittedName>
</protein>
<proteinExistence type="predicted"/>
<dbReference type="Pfam" id="PF09388">
    <property type="entry name" value="SpoOE-like"/>
    <property type="match status" value="1"/>
</dbReference>
<name>A0A0C1U5K1_9CLOT</name>
<dbReference type="InterPro" id="IPR037208">
    <property type="entry name" value="Spo0E-like_sf"/>
</dbReference>
<dbReference type="SUPFAM" id="SSF140500">
    <property type="entry name" value="BAS1536-like"/>
    <property type="match status" value="1"/>
</dbReference>
<sequence length="55" mass="6512">MFVKVKILKQKINSFKTLLHLLLMFKKPTDKIVVSCSQHLDEYIVEYQKLKKFGA</sequence>
<dbReference type="InterPro" id="IPR018540">
    <property type="entry name" value="Spo0E-like"/>
</dbReference>
<evidence type="ECO:0000313" key="1">
    <source>
        <dbReference type="EMBL" id="KIE47999.1"/>
    </source>
</evidence>
<dbReference type="RefSeq" id="WP_082024850.1">
    <property type="nucleotide sequence ID" value="NZ_AYSO01000012.1"/>
</dbReference>
<dbReference type="Proteomes" id="UP000031366">
    <property type="component" value="Unassembled WGS sequence"/>
</dbReference>
<dbReference type="InterPro" id="IPR036638">
    <property type="entry name" value="HLH_DNA-bd_sf"/>
</dbReference>
<dbReference type="AlphaFoldDB" id="A0A0C1U5K1"/>
<dbReference type="EMBL" id="AYSO01000012">
    <property type="protein sequence ID" value="KIE47999.1"/>
    <property type="molecule type" value="Genomic_DNA"/>
</dbReference>